<evidence type="ECO:0000259" key="7">
    <source>
        <dbReference type="Pfam" id="PF17917"/>
    </source>
</evidence>
<dbReference type="AlphaFoldDB" id="D7EJ00"/>
<dbReference type="GO" id="GO:0003964">
    <property type="term" value="F:RNA-directed DNA polymerase activity"/>
    <property type="evidence" value="ECO:0007669"/>
    <property type="project" value="UniProtKB-KW"/>
</dbReference>
<reference evidence="8 9" key="1">
    <citation type="journal article" date="2008" name="Nature">
        <title>The genome of the model beetle and pest Tribolium castaneum.</title>
        <authorList>
            <consortium name="Tribolium Genome Sequencing Consortium"/>
            <person name="Richards S."/>
            <person name="Gibbs R.A."/>
            <person name="Weinstock G.M."/>
            <person name="Brown S.J."/>
            <person name="Denell R."/>
            <person name="Beeman R.W."/>
            <person name="Gibbs R."/>
            <person name="Beeman R.W."/>
            <person name="Brown S.J."/>
            <person name="Bucher G."/>
            <person name="Friedrich M."/>
            <person name="Grimmelikhuijzen C.J."/>
            <person name="Klingler M."/>
            <person name="Lorenzen M."/>
            <person name="Richards S."/>
            <person name="Roth S."/>
            <person name="Schroder R."/>
            <person name="Tautz D."/>
            <person name="Zdobnov E.M."/>
            <person name="Muzny D."/>
            <person name="Gibbs R.A."/>
            <person name="Weinstock G.M."/>
            <person name="Attaway T."/>
            <person name="Bell S."/>
            <person name="Buhay C.J."/>
            <person name="Chandrabose M.N."/>
            <person name="Chavez D."/>
            <person name="Clerk-Blankenburg K.P."/>
            <person name="Cree A."/>
            <person name="Dao M."/>
            <person name="Davis C."/>
            <person name="Chacko J."/>
            <person name="Dinh H."/>
            <person name="Dugan-Rocha S."/>
            <person name="Fowler G."/>
            <person name="Garner T.T."/>
            <person name="Garnes J."/>
            <person name="Gnirke A."/>
            <person name="Hawes A."/>
            <person name="Hernandez J."/>
            <person name="Hines S."/>
            <person name="Holder M."/>
            <person name="Hume J."/>
            <person name="Jhangiani S.N."/>
            <person name="Joshi V."/>
            <person name="Khan Z.M."/>
            <person name="Jackson L."/>
            <person name="Kovar C."/>
            <person name="Kowis A."/>
            <person name="Lee S."/>
            <person name="Lewis L.R."/>
            <person name="Margolis J."/>
            <person name="Morgan M."/>
            <person name="Nazareth L.V."/>
            <person name="Nguyen N."/>
            <person name="Okwuonu G."/>
            <person name="Parker D."/>
            <person name="Richards S."/>
            <person name="Ruiz S.J."/>
            <person name="Santibanez J."/>
            <person name="Savard J."/>
            <person name="Scherer S.E."/>
            <person name="Schneider B."/>
            <person name="Sodergren E."/>
            <person name="Tautz D."/>
            <person name="Vattahil S."/>
            <person name="Villasana D."/>
            <person name="White C.S."/>
            <person name="Wright R."/>
            <person name="Park Y."/>
            <person name="Beeman R.W."/>
            <person name="Lord J."/>
            <person name="Oppert B."/>
            <person name="Lorenzen M."/>
            <person name="Brown S."/>
            <person name="Wang L."/>
            <person name="Savard J."/>
            <person name="Tautz D."/>
            <person name="Richards S."/>
            <person name="Weinstock G."/>
            <person name="Gibbs R.A."/>
            <person name="Liu Y."/>
            <person name="Worley K."/>
            <person name="Weinstock G."/>
            <person name="Elsik C.G."/>
            <person name="Reese J.T."/>
            <person name="Elhaik E."/>
            <person name="Landan G."/>
            <person name="Graur D."/>
            <person name="Arensburger P."/>
            <person name="Atkinson P."/>
            <person name="Beeman R.W."/>
            <person name="Beidler J."/>
            <person name="Brown S.J."/>
            <person name="Demuth J.P."/>
            <person name="Drury D.W."/>
            <person name="Du Y.Z."/>
            <person name="Fujiwara H."/>
            <person name="Lorenzen M."/>
            <person name="Maselli V."/>
            <person name="Osanai M."/>
            <person name="Park Y."/>
            <person name="Robertson H.M."/>
            <person name="Tu Z."/>
            <person name="Wang J.J."/>
            <person name="Wang S."/>
            <person name="Richards S."/>
            <person name="Song H."/>
            <person name="Zhang L."/>
            <person name="Sodergren E."/>
            <person name="Werner D."/>
            <person name="Stanke M."/>
            <person name="Morgenstern B."/>
            <person name="Solovyev V."/>
            <person name="Kosarev P."/>
            <person name="Brown G."/>
            <person name="Chen H.C."/>
            <person name="Ermolaeva O."/>
            <person name="Hlavina W."/>
            <person name="Kapustin Y."/>
            <person name="Kiryutin B."/>
            <person name="Kitts P."/>
            <person name="Maglott D."/>
            <person name="Pruitt K."/>
            <person name="Sapojnikov V."/>
            <person name="Souvorov A."/>
            <person name="Mackey A.J."/>
            <person name="Waterhouse R.M."/>
            <person name="Wyder S."/>
            <person name="Zdobnov E.M."/>
            <person name="Zdobnov E.M."/>
            <person name="Wyder S."/>
            <person name="Kriventseva E.V."/>
            <person name="Kadowaki T."/>
            <person name="Bork P."/>
            <person name="Aranda M."/>
            <person name="Bao R."/>
            <person name="Beermann A."/>
            <person name="Berns N."/>
            <person name="Bolognesi R."/>
            <person name="Bonneton F."/>
            <person name="Bopp D."/>
            <person name="Brown S.J."/>
            <person name="Bucher G."/>
            <person name="Butts T."/>
            <person name="Chaumot A."/>
            <person name="Denell R.E."/>
            <person name="Ferrier D.E."/>
            <person name="Friedrich M."/>
            <person name="Gordon C.M."/>
            <person name="Jindra M."/>
            <person name="Klingler M."/>
            <person name="Lan Q."/>
            <person name="Lattorff H.M."/>
            <person name="Laudet V."/>
            <person name="von Levetsow C."/>
            <person name="Liu Z."/>
            <person name="Lutz R."/>
            <person name="Lynch J.A."/>
            <person name="da Fonseca R.N."/>
            <person name="Posnien N."/>
            <person name="Reuter R."/>
            <person name="Roth S."/>
            <person name="Savard J."/>
            <person name="Schinko J.B."/>
            <person name="Schmitt C."/>
            <person name="Schoppmeier M."/>
            <person name="Schroder R."/>
            <person name="Shippy T.D."/>
            <person name="Simonnet F."/>
            <person name="Marques-Souza H."/>
            <person name="Tautz D."/>
            <person name="Tomoyasu Y."/>
            <person name="Trauner J."/>
            <person name="Van der Zee M."/>
            <person name="Vervoort M."/>
            <person name="Wittkopp N."/>
            <person name="Wimmer E.A."/>
            <person name="Yang X."/>
            <person name="Jones A.K."/>
            <person name="Sattelle D.B."/>
            <person name="Ebert P.R."/>
            <person name="Nelson D."/>
            <person name="Scott J.G."/>
            <person name="Beeman R.W."/>
            <person name="Muthukrishnan S."/>
            <person name="Kramer K.J."/>
            <person name="Arakane Y."/>
            <person name="Beeman R.W."/>
            <person name="Zhu Q."/>
            <person name="Hogenkamp D."/>
            <person name="Dixit R."/>
            <person name="Oppert B."/>
            <person name="Jiang H."/>
            <person name="Zou Z."/>
            <person name="Marshall J."/>
            <person name="Elpidina E."/>
            <person name="Vinokurov K."/>
            <person name="Oppert C."/>
            <person name="Zou Z."/>
            <person name="Evans J."/>
            <person name="Lu Z."/>
            <person name="Zhao P."/>
            <person name="Sumathipala N."/>
            <person name="Altincicek B."/>
            <person name="Vilcinskas A."/>
            <person name="Williams M."/>
            <person name="Hultmark D."/>
            <person name="Hetru C."/>
            <person name="Jiang H."/>
            <person name="Grimmelikhuijzen C.J."/>
            <person name="Hauser F."/>
            <person name="Cazzamali G."/>
            <person name="Williamson M."/>
            <person name="Park Y."/>
            <person name="Li B."/>
            <person name="Tanaka Y."/>
            <person name="Predel R."/>
            <person name="Neupert S."/>
            <person name="Schachtner J."/>
            <person name="Verleyen P."/>
            <person name="Raible F."/>
            <person name="Bork P."/>
            <person name="Friedrich M."/>
            <person name="Walden K.K."/>
            <person name="Robertson H.M."/>
            <person name="Angeli S."/>
            <person name="Foret S."/>
            <person name="Bucher G."/>
            <person name="Schuetz S."/>
            <person name="Maleszka R."/>
            <person name="Wimmer E.A."/>
            <person name="Beeman R.W."/>
            <person name="Lorenzen M."/>
            <person name="Tomoyasu Y."/>
            <person name="Miller S.C."/>
            <person name="Grossmann D."/>
            <person name="Bucher G."/>
        </authorList>
    </citation>
    <scope>NUCLEOTIDE SEQUENCE [LARGE SCALE GENOMIC DNA]</scope>
    <source>
        <strain evidence="8 9">Georgia GA2</strain>
    </source>
</reference>
<dbReference type="GO" id="GO:0016787">
    <property type="term" value="F:hydrolase activity"/>
    <property type="evidence" value="ECO:0007669"/>
    <property type="project" value="UniProtKB-KW"/>
</dbReference>
<evidence type="ECO:0000313" key="8">
    <source>
        <dbReference type="EMBL" id="EFA12443.1"/>
    </source>
</evidence>
<keyword evidence="9" id="KW-1185">Reference proteome</keyword>
<dbReference type="GO" id="GO:0004519">
    <property type="term" value="F:endonuclease activity"/>
    <property type="evidence" value="ECO:0007669"/>
    <property type="project" value="UniProtKB-KW"/>
</dbReference>
<keyword evidence="3" id="KW-0540">Nuclease</keyword>
<accession>D7EJ00</accession>
<evidence type="ECO:0000256" key="1">
    <source>
        <dbReference type="ARBA" id="ARBA00022679"/>
    </source>
</evidence>
<proteinExistence type="predicted"/>
<dbReference type="EMBL" id="KQ971383">
    <property type="protein sequence ID" value="EFA12443.1"/>
    <property type="molecule type" value="Genomic_DNA"/>
</dbReference>
<evidence type="ECO:0000256" key="3">
    <source>
        <dbReference type="ARBA" id="ARBA00022722"/>
    </source>
</evidence>
<feature type="domain" description="Reverse transcriptase RNase H-like" evidence="7">
    <location>
        <begin position="2"/>
        <end position="65"/>
    </location>
</feature>
<gene>
    <name evidence="8" type="primary">GLEAN_16178</name>
    <name evidence="8" type="ORF">TcasGA2_TC016178</name>
</gene>
<dbReference type="InterPro" id="IPR043502">
    <property type="entry name" value="DNA/RNA_pol_sf"/>
</dbReference>
<protein>
    <submittedName>
        <fullName evidence="8">Retrovirus-related Pol polyprotein from transposon 17.6-like Protein</fullName>
    </submittedName>
</protein>
<dbReference type="InterPro" id="IPR041373">
    <property type="entry name" value="RT_RNaseH"/>
</dbReference>
<sequence>MDAETRYSTIERETLAIVWAAKYLRCYLTGSRFIIITDHRSLKYLLTIKEPSSRLAKWAMSLTEFDFEVQHRPGKQHHVDAFTRIEYPKEKMSIQAIQQDCTTIIYFLEDIKKAQSEDKDIQSLLQEK</sequence>
<evidence type="ECO:0000256" key="5">
    <source>
        <dbReference type="ARBA" id="ARBA00022801"/>
    </source>
</evidence>
<keyword evidence="1" id="KW-0808">Transferase</keyword>
<dbReference type="Pfam" id="PF17917">
    <property type="entry name" value="RT_RNaseH"/>
    <property type="match status" value="1"/>
</dbReference>
<reference evidence="8 9" key="2">
    <citation type="journal article" date="2010" name="Nucleic Acids Res.">
        <title>BeetleBase in 2010: revisions to provide comprehensive genomic information for Tribolium castaneum.</title>
        <authorList>
            <person name="Kim H.S."/>
            <person name="Murphy T."/>
            <person name="Xia J."/>
            <person name="Caragea D."/>
            <person name="Park Y."/>
            <person name="Beeman R.W."/>
            <person name="Lorenzen M.D."/>
            <person name="Butcher S."/>
            <person name="Manak J.R."/>
            <person name="Brown S.J."/>
        </authorList>
    </citation>
    <scope>NUCLEOTIDE SEQUENCE [LARGE SCALE GENOMIC DNA]</scope>
    <source>
        <strain evidence="8 9">Georgia GA2</strain>
    </source>
</reference>
<evidence type="ECO:0000256" key="4">
    <source>
        <dbReference type="ARBA" id="ARBA00022759"/>
    </source>
</evidence>
<dbReference type="CDD" id="cd09274">
    <property type="entry name" value="RNase_HI_RT_Ty3"/>
    <property type="match status" value="1"/>
</dbReference>
<keyword evidence="2" id="KW-0548">Nucleotidyltransferase</keyword>
<keyword evidence="6" id="KW-0695">RNA-directed DNA polymerase</keyword>
<dbReference type="Proteomes" id="UP000007266">
    <property type="component" value="Unassembled WGS sequence"/>
</dbReference>
<dbReference type="OMA" id="HFPPYLY"/>
<dbReference type="SUPFAM" id="SSF56672">
    <property type="entry name" value="DNA/RNA polymerases"/>
    <property type="match status" value="1"/>
</dbReference>
<keyword evidence="4" id="KW-0255">Endonuclease</keyword>
<dbReference type="HOGENOM" id="CLU_1973361_0_0_1"/>
<dbReference type="PANTHER" id="PTHR37984">
    <property type="entry name" value="PROTEIN CBG26694"/>
    <property type="match status" value="1"/>
</dbReference>
<dbReference type="InterPro" id="IPR050951">
    <property type="entry name" value="Retrovirus_Pol_polyprotein"/>
</dbReference>
<dbReference type="eggNOG" id="KOG0017">
    <property type="taxonomic scope" value="Eukaryota"/>
</dbReference>
<dbReference type="PANTHER" id="PTHR37984:SF5">
    <property type="entry name" value="PROTEIN NYNRIN-LIKE"/>
    <property type="match status" value="1"/>
</dbReference>
<dbReference type="InParanoid" id="D7EJ00"/>
<organism evidence="8 9">
    <name type="scientific">Tribolium castaneum</name>
    <name type="common">Red flour beetle</name>
    <dbReference type="NCBI Taxonomy" id="7070"/>
    <lineage>
        <taxon>Eukaryota</taxon>
        <taxon>Metazoa</taxon>
        <taxon>Ecdysozoa</taxon>
        <taxon>Arthropoda</taxon>
        <taxon>Hexapoda</taxon>
        <taxon>Insecta</taxon>
        <taxon>Pterygota</taxon>
        <taxon>Neoptera</taxon>
        <taxon>Endopterygota</taxon>
        <taxon>Coleoptera</taxon>
        <taxon>Polyphaga</taxon>
        <taxon>Cucujiformia</taxon>
        <taxon>Tenebrionidae</taxon>
        <taxon>Tenebrionidae incertae sedis</taxon>
        <taxon>Tribolium</taxon>
    </lineage>
</organism>
<dbReference type="PhylomeDB" id="D7EJ00"/>
<dbReference type="STRING" id="7070.D7EJ00"/>
<name>D7EJ00_TRICA</name>
<evidence type="ECO:0000256" key="2">
    <source>
        <dbReference type="ARBA" id="ARBA00022695"/>
    </source>
</evidence>
<evidence type="ECO:0000256" key="6">
    <source>
        <dbReference type="ARBA" id="ARBA00022918"/>
    </source>
</evidence>
<evidence type="ECO:0000313" key="9">
    <source>
        <dbReference type="Proteomes" id="UP000007266"/>
    </source>
</evidence>
<keyword evidence="5" id="KW-0378">Hydrolase</keyword>